<dbReference type="EMBL" id="CP002344">
    <property type="protein sequence ID" value="ADU51855.1"/>
    <property type="molecule type" value="Genomic_DNA"/>
</dbReference>
<dbReference type="STRING" id="644966.Tmar_1752"/>
<dbReference type="PANTHER" id="PTHR48207">
    <property type="entry name" value="SUCCINATE--HYDROXYMETHYLGLUTARATE COA-TRANSFERASE"/>
    <property type="match status" value="1"/>
</dbReference>
<dbReference type="InterPro" id="IPR050483">
    <property type="entry name" value="CoA-transferase_III_domain"/>
</dbReference>
<dbReference type="InterPro" id="IPR044855">
    <property type="entry name" value="CoA-Trfase_III_dom3_sf"/>
</dbReference>
<dbReference type="AlphaFoldDB" id="E6SHX5"/>
<evidence type="ECO:0000313" key="3">
    <source>
        <dbReference type="Proteomes" id="UP000008915"/>
    </source>
</evidence>
<evidence type="ECO:0000256" key="1">
    <source>
        <dbReference type="ARBA" id="ARBA00022679"/>
    </source>
</evidence>
<dbReference type="Gene3D" id="3.40.50.10540">
    <property type="entry name" value="Crotonobetainyl-coa:carnitine coa-transferase, domain 1"/>
    <property type="match status" value="1"/>
</dbReference>
<dbReference type="GO" id="GO:0033608">
    <property type="term" value="F:formyl-CoA transferase activity"/>
    <property type="evidence" value="ECO:0007669"/>
    <property type="project" value="UniProtKB-EC"/>
</dbReference>
<dbReference type="PANTHER" id="PTHR48207:SF4">
    <property type="entry name" value="BLL6097 PROTEIN"/>
    <property type="match status" value="1"/>
</dbReference>
<reference evidence="2 3" key="1">
    <citation type="journal article" date="2010" name="Stand. Genomic Sci.">
        <title>Complete genome sequence of Thermaerobacter marianensis type strain (7p75a).</title>
        <authorList>
            <person name="Han C."/>
            <person name="Gu W."/>
            <person name="Zhang X."/>
            <person name="Lapidus A."/>
            <person name="Nolan M."/>
            <person name="Copeland A."/>
            <person name="Lucas S."/>
            <person name="Del Rio T.G."/>
            <person name="Tice H."/>
            <person name="Cheng J.F."/>
            <person name="Tapia R."/>
            <person name="Goodwin L."/>
            <person name="Pitluck S."/>
            <person name="Pagani I."/>
            <person name="Ivanova N."/>
            <person name="Mavromatis K."/>
            <person name="Mikhailova N."/>
            <person name="Pati A."/>
            <person name="Chen A."/>
            <person name="Palaniappan K."/>
            <person name="Land M."/>
            <person name="Hauser L."/>
            <person name="Chang Y.J."/>
            <person name="Jeffries C.D."/>
            <person name="Schneider S."/>
            <person name="Rohde M."/>
            <person name="Goker M."/>
            <person name="Pukall R."/>
            <person name="Woyke T."/>
            <person name="Bristow J."/>
            <person name="Eisen J.A."/>
            <person name="Markowitz V."/>
            <person name="Hugenholtz P."/>
            <person name="Kyrpides N.C."/>
            <person name="Klenk H.P."/>
            <person name="Detter J.C."/>
        </authorList>
    </citation>
    <scope>NUCLEOTIDE SEQUENCE [LARGE SCALE GENOMIC DNA]</scope>
    <source>
        <strain evidence="3">ATCC 700841 / DSM 12885 / JCM 10246 / 7p75a</strain>
    </source>
</reference>
<protein>
    <submittedName>
        <fullName evidence="2">Formyl-CoA transferase</fullName>
        <ecNumber evidence="2">2.8.3.16</ecNumber>
    </submittedName>
</protein>
<accession>E6SHX5</accession>
<name>E6SHX5_THEM7</name>
<dbReference type="HOGENOM" id="CLU_033975_0_0_9"/>
<dbReference type="RefSeq" id="WP_013496156.1">
    <property type="nucleotide sequence ID" value="NC_014831.1"/>
</dbReference>
<dbReference type="Proteomes" id="UP000008915">
    <property type="component" value="Chromosome"/>
</dbReference>
<reference evidence="3" key="2">
    <citation type="journal article" date="2010" name="Stand. Genomic Sci.">
        <title>Complete genome sequence of Thermaerobacter marianensis type strain (7p75aT).</title>
        <authorList>
            <person name="Han C."/>
            <person name="Gu W."/>
            <person name="Zhang X."/>
            <person name="Lapidus A."/>
            <person name="Nolan M."/>
            <person name="Copeland A."/>
            <person name="Lucas S."/>
            <person name="Glavina Del Rio T."/>
            <person name="Tice H."/>
            <person name="Cheng J."/>
            <person name="Tapia R."/>
            <person name="Goodwin L."/>
            <person name="Pitluck S."/>
            <person name="Pagani I."/>
            <person name="Ivanova N."/>
            <person name="Mavromatis K."/>
            <person name="Mikhailova N."/>
            <person name="Pati A."/>
            <person name="Chen A."/>
            <person name="Palaniappan K."/>
            <person name="Land M."/>
            <person name="Hauser L."/>
            <person name="Chang Y."/>
            <person name="Jeffries C."/>
            <person name="Schneider S."/>
            <person name="Rohde M."/>
            <person name="Goker M."/>
            <person name="Pukall R."/>
            <person name="Woyke T."/>
            <person name="Bristow J."/>
            <person name="Eisen J."/>
            <person name="Markowitz V."/>
            <person name="Hugenholtz P."/>
            <person name="Kyrpides N."/>
            <person name="Klenk H."/>
            <person name="Detter J."/>
        </authorList>
    </citation>
    <scope>NUCLEOTIDE SEQUENCE [LARGE SCALE GENOMIC DNA]</scope>
    <source>
        <strain evidence="3">ATCC 700841 / DSM 12885 / JCM 10246 / 7p75a</strain>
    </source>
</reference>
<dbReference type="Pfam" id="PF02515">
    <property type="entry name" value="CoA_transf_3"/>
    <property type="match status" value="1"/>
</dbReference>
<keyword evidence="1 2" id="KW-0808">Transferase</keyword>
<gene>
    <name evidence="2" type="ordered locus">Tmar_1752</name>
</gene>
<dbReference type="InterPro" id="IPR003673">
    <property type="entry name" value="CoA-Trfase_fam_III"/>
</dbReference>
<dbReference type="InterPro" id="IPR023606">
    <property type="entry name" value="CoA-Trfase_III_dom_1_sf"/>
</dbReference>
<dbReference type="KEGG" id="tmr:Tmar_1752"/>
<dbReference type="EC" id="2.8.3.16" evidence="2"/>
<dbReference type="eggNOG" id="COG1804">
    <property type="taxonomic scope" value="Bacteria"/>
</dbReference>
<evidence type="ECO:0000313" key="2">
    <source>
        <dbReference type="EMBL" id="ADU51855.1"/>
    </source>
</evidence>
<proteinExistence type="predicted"/>
<sequence length="418" mass="45297">MNPGHPATATKDTHRAALSGVRVLDITQVMAGPFCTMLLGDLGADVIKVEPPGGDPTRKMAGSRGTESPSYWAINRNKRAIVVNLKDPRGQQLVRDIAARADILVENYKPGVMARLGLSYDEIRKINPAIVYASISGFGQTGPYATKGGFDLVAQGMSGIMSVTGDAGLPPMKCGIPVTDLAAGLLALYAILAAYIHRLRTGEGQYIDTSLLEAGIALSVWESAQYFSGRGIPEPMGSAHRMSAPYQAIRCADGYITLGAANQRTWERFARAIGRPDLLERPEYRDDTGRVQNRRRLAEEVESVTATRPRDHWLHVLEQAGVPCGPILNYAEVFSDPHVQARGVVQEIDHPVGGKIKMVGPVVKMSATPARIHRRPPMYGEHTIAVLREIGRSDEEIQNLLEEGVVEATSVSDCPNFA</sequence>
<keyword evidence="3" id="KW-1185">Reference proteome</keyword>
<dbReference type="Gene3D" id="3.30.1540.10">
    <property type="entry name" value="formyl-coa transferase, domain 3"/>
    <property type="match status" value="1"/>
</dbReference>
<organism evidence="2 3">
    <name type="scientific">Thermaerobacter marianensis (strain ATCC 700841 / DSM 12885 / JCM 10246 / 7p75a)</name>
    <dbReference type="NCBI Taxonomy" id="644966"/>
    <lineage>
        <taxon>Bacteria</taxon>
        <taxon>Bacillati</taxon>
        <taxon>Bacillota</taxon>
        <taxon>Clostridia</taxon>
        <taxon>Eubacteriales</taxon>
        <taxon>Clostridiales Family XVII. Incertae Sedis</taxon>
        <taxon>Thermaerobacter</taxon>
    </lineage>
</organism>
<dbReference type="SUPFAM" id="SSF89796">
    <property type="entry name" value="CoA-transferase family III (CaiB/BaiF)"/>
    <property type="match status" value="1"/>
</dbReference>